<feature type="compositionally biased region" description="Basic and acidic residues" evidence="1">
    <location>
        <begin position="805"/>
        <end position="815"/>
    </location>
</feature>
<dbReference type="Proteomes" id="UP001152607">
    <property type="component" value="Unassembled WGS sequence"/>
</dbReference>
<dbReference type="OrthoDB" id="3796530at2759"/>
<dbReference type="EMBL" id="CAOQHR010000001">
    <property type="protein sequence ID" value="CAI6258362.1"/>
    <property type="molecule type" value="Genomic_DNA"/>
</dbReference>
<evidence type="ECO:0000256" key="2">
    <source>
        <dbReference type="SAM" id="Phobius"/>
    </source>
</evidence>
<evidence type="ECO:0000313" key="3">
    <source>
        <dbReference type="EMBL" id="CAI6258362.1"/>
    </source>
</evidence>
<reference evidence="3" key="1">
    <citation type="submission" date="2023-01" db="EMBL/GenBank/DDBJ databases">
        <authorList>
            <person name="Van Ghelder C."/>
            <person name="Rancurel C."/>
        </authorList>
    </citation>
    <scope>NUCLEOTIDE SEQUENCE</scope>
    <source>
        <strain evidence="3">CNCM I-4278</strain>
    </source>
</reference>
<keyword evidence="4" id="KW-1185">Reference proteome</keyword>
<sequence>MYSQHIDRLCGCSTFTSFHLLCPAFGAAIYINSLLLLLFSLPSSSPPFPRGSLCLYCYGKQKDSEIPNNLRDLTKKTTLPLNMLPKYVVGWGFNEAFREDYQNWLDGQIKENGLKVGVLIPQYSQEGKKNVIRSVHPISSNLLGYIIFDHEQGTIEFTNFHANPTRENFAVGGTTKDGTTKQAGQFREWMKLCGLALVKLGYYRSTFTDGAKSTIRLDYRGELLVSLNPLTDSAKEKAKAKPRSPGDLEANHLKNVSLIVGGEKKLRAFNKVKEEAKGKKDAPDKFLRALKKLTLVVVPPENIIRTPYGDLVLDPQYVGSIYLKGLRRVWVEKKRWGPTQLYCYNFPDSHTDPDRGMTITTTRLAHKIYKIWEHIIMESQNPRSRELVEIYSENFVNHLNENLEVFTIKLIGSIKPEFFGKIWEYIRDTNHEVFYYNESSDDIEGIFIIENSLRRVPRPLKDDVWKILRTIPGGPRTPHEEQRHLFEAAAPINELELESDYVQNLLWDLRSCLALNTNTDSMRLIFVDGGNLSFNPAYIKATSEWRIHNIWTSKNDTHKIRYCPDYYIDGEDHSLCHHTVRELWEQMAPQLKRTQKNDGAQVQEEATENSMRNYEYLRDKTFSLIDGTPRGVRCSQTEKGKEVAVSWELTGKREQRLRVVLHSTECLELAKTRNELRILHLNPGEDNRCECPSKTAEMGAQGVIFEDLDIKVNYVPSVSRDHEDAFIALPPPAVQPKDAVVPEPGIVKLEDDAPELKAGSMLDNAIAIEPESDNEPDAMALDANLDAVARPRTPAGLAGLPAENRIADPETPERGHADQIGVFARSRMGDTGPPLTDAVSFTKGELSSFGKLFDGDSPCSYRVWVTREDDDHYLVNRKQDDRQQPEGRPTKRRREN</sequence>
<accession>A0A9W4XH09</accession>
<gene>
    <name evidence="3" type="ORF">PDIGIT_LOCUS1245</name>
</gene>
<keyword evidence="2" id="KW-1133">Transmembrane helix</keyword>
<name>A0A9W4XH09_9PLEO</name>
<comment type="caution">
    <text evidence="3">The sequence shown here is derived from an EMBL/GenBank/DDBJ whole genome shotgun (WGS) entry which is preliminary data.</text>
</comment>
<feature type="region of interest" description="Disordered" evidence="1">
    <location>
        <begin position="875"/>
        <end position="896"/>
    </location>
</feature>
<dbReference type="AlphaFoldDB" id="A0A9W4XH09"/>
<evidence type="ECO:0000256" key="1">
    <source>
        <dbReference type="SAM" id="MobiDB-lite"/>
    </source>
</evidence>
<organism evidence="3 4">
    <name type="scientific">Periconia digitata</name>
    <dbReference type="NCBI Taxonomy" id="1303443"/>
    <lineage>
        <taxon>Eukaryota</taxon>
        <taxon>Fungi</taxon>
        <taxon>Dikarya</taxon>
        <taxon>Ascomycota</taxon>
        <taxon>Pezizomycotina</taxon>
        <taxon>Dothideomycetes</taxon>
        <taxon>Pleosporomycetidae</taxon>
        <taxon>Pleosporales</taxon>
        <taxon>Massarineae</taxon>
        <taxon>Periconiaceae</taxon>
        <taxon>Periconia</taxon>
    </lineage>
</organism>
<feature type="region of interest" description="Disordered" evidence="1">
    <location>
        <begin position="795"/>
        <end position="815"/>
    </location>
</feature>
<keyword evidence="2" id="KW-0472">Membrane</keyword>
<keyword evidence="2" id="KW-0812">Transmembrane</keyword>
<evidence type="ECO:0000313" key="4">
    <source>
        <dbReference type="Proteomes" id="UP001152607"/>
    </source>
</evidence>
<feature type="transmembrane region" description="Helical" evidence="2">
    <location>
        <begin position="20"/>
        <end position="41"/>
    </location>
</feature>
<proteinExistence type="predicted"/>
<protein>
    <submittedName>
        <fullName evidence="3">Uncharacterized protein</fullName>
    </submittedName>
</protein>